<dbReference type="InterPro" id="IPR000594">
    <property type="entry name" value="ThiF_NAD_FAD-bd"/>
</dbReference>
<feature type="domain" description="THIF-type NAD/FAD binding fold" evidence="2">
    <location>
        <begin position="10"/>
        <end position="244"/>
    </location>
</feature>
<proteinExistence type="inferred from homology"/>
<dbReference type="PANTHER" id="PTHR10953:SF240">
    <property type="entry name" value="SULFUR CARRIER PROTEIN THIS ADENYLYLTRANSFERASE"/>
    <property type="match status" value="1"/>
</dbReference>
<reference evidence="3 4" key="1">
    <citation type="submission" date="2018-05" db="EMBL/GenBank/DDBJ databases">
        <title>Salinimonas sp. HMF8227 Genome sequencing and assembly.</title>
        <authorList>
            <person name="Kang H."/>
            <person name="Kang J."/>
            <person name="Cha I."/>
            <person name="Kim H."/>
            <person name="Joh K."/>
        </authorList>
    </citation>
    <scope>NUCLEOTIDE SEQUENCE [LARGE SCALE GENOMIC DNA]</scope>
    <source>
        <strain evidence="3 4">HMF8227</strain>
    </source>
</reference>
<dbReference type="EC" id="2.7.7.73" evidence="3"/>
<keyword evidence="4" id="KW-1185">Reference proteome</keyword>
<name>A0A2S2E4Y7_9ALTE</name>
<sequence length="252" mass="27570">MLSDKERLRYARQMMLQELGEAGQLRLAGTHVLIVGVGGLGCPAAQYLAAAGIGRITLADNDKVELSNLHRQPLYRINHIDAPKVEVAEQQLYALNPEVRVRAVKTRLSGRVLSNYVAEADIVLDCADSLDTSFALNQACQTHKKVFIQASAIGTSGQLISFDFRRLHKPCFECLFPDTGHRPEHNCQTIGVLGPVLGIIGSAQALEAIKASIPGFGIEHGRFRQFEGINMHWQSLMVTPASACPRCQNDKA</sequence>
<dbReference type="GO" id="GO:0005829">
    <property type="term" value="C:cytosol"/>
    <property type="evidence" value="ECO:0007669"/>
    <property type="project" value="TreeGrafter"/>
</dbReference>
<evidence type="ECO:0000259" key="2">
    <source>
        <dbReference type="Pfam" id="PF00899"/>
    </source>
</evidence>
<accession>A0A2S2E4Y7</accession>
<dbReference type="GO" id="GO:0004792">
    <property type="term" value="F:thiosulfate-cyanide sulfurtransferase activity"/>
    <property type="evidence" value="ECO:0007669"/>
    <property type="project" value="TreeGrafter"/>
</dbReference>
<dbReference type="InterPro" id="IPR035985">
    <property type="entry name" value="Ubiquitin-activating_enz"/>
</dbReference>
<protein>
    <submittedName>
        <fullName evidence="3">Sulfur carrier protein ThiS adenylyltransferase</fullName>
        <ecNumber evidence="3">2.7.7.73</ecNumber>
    </submittedName>
</protein>
<evidence type="ECO:0000313" key="3">
    <source>
        <dbReference type="EMBL" id="AWL12721.1"/>
    </source>
</evidence>
<dbReference type="CDD" id="cd00757">
    <property type="entry name" value="ThiF_MoeB_HesA_family"/>
    <property type="match status" value="1"/>
</dbReference>
<dbReference type="Gene3D" id="3.40.50.720">
    <property type="entry name" value="NAD(P)-binding Rossmann-like Domain"/>
    <property type="match status" value="1"/>
</dbReference>
<dbReference type="OrthoDB" id="9804286at2"/>
<dbReference type="FunFam" id="3.40.50.720:FF:000080">
    <property type="entry name" value="Thiazole biosynthesis adenylyltransferase ThiF"/>
    <property type="match status" value="1"/>
</dbReference>
<dbReference type="SUPFAM" id="SSF69572">
    <property type="entry name" value="Activating enzymes of the ubiquitin-like proteins"/>
    <property type="match status" value="1"/>
</dbReference>
<dbReference type="EMBL" id="CP029347">
    <property type="protein sequence ID" value="AWL12721.1"/>
    <property type="molecule type" value="Genomic_DNA"/>
</dbReference>
<dbReference type="InterPro" id="IPR045886">
    <property type="entry name" value="ThiF/MoeB/HesA"/>
</dbReference>
<evidence type="ECO:0000256" key="1">
    <source>
        <dbReference type="ARBA" id="ARBA00009919"/>
    </source>
</evidence>
<dbReference type="GO" id="GO:0008641">
    <property type="term" value="F:ubiquitin-like modifier activating enzyme activity"/>
    <property type="evidence" value="ECO:0007669"/>
    <property type="project" value="InterPro"/>
</dbReference>
<comment type="similarity">
    <text evidence="1">Belongs to the HesA/MoeB/ThiF family.</text>
</comment>
<dbReference type="Proteomes" id="UP000245728">
    <property type="component" value="Chromosome"/>
</dbReference>
<evidence type="ECO:0000313" key="4">
    <source>
        <dbReference type="Proteomes" id="UP000245728"/>
    </source>
</evidence>
<dbReference type="GO" id="GO:0016779">
    <property type="term" value="F:nucleotidyltransferase activity"/>
    <property type="evidence" value="ECO:0007669"/>
    <property type="project" value="UniProtKB-KW"/>
</dbReference>
<keyword evidence="3" id="KW-0548">Nucleotidyltransferase</keyword>
<gene>
    <name evidence="3" type="primary">thiF</name>
    <name evidence="3" type="ORF">HMF8227_02268</name>
</gene>
<dbReference type="AlphaFoldDB" id="A0A2S2E4Y7"/>
<dbReference type="KEGG" id="salh:HMF8227_02268"/>
<dbReference type="RefSeq" id="WP_109340269.1">
    <property type="nucleotide sequence ID" value="NZ_CP029347.1"/>
</dbReference>
<keyword evidence="3" id="KW-0808">Transferase</keyword>
<dbReference type="PANTHER" id="PTHR10953">
    <property type="entry name" value="UBIQUITIN-ACTIVATING ENZYME E1"/>
    <property type="match status" value="1"/>
</dbReference>
<dbReference type="Pfam" id="PF00899">
    <property type="entry name" value="ThiF"/>
    <property type="match status" value="1"/>
</dbReference>
<dbReference type="GO" id="GO:0008146">
    <property type="term" value="F:sulfotransferase activity"/>
    <property type="evidence" value="ECO:0007669"/>
    <property type="project" value="TreeGrafter"/>
</dbReference>
<organism evidence="3 4">
    <name type="scientific">Saliniradius amylolyticus</name>
    <dbReference type="NCBI Taxonomy" id="2183582"/>
    <lineage>
        <taxon>Bacteria</taxon>
        <taxon>Pseudomonadati</taxon>
        <taxon>Pseudomonadota</taxon>
        <taxon>Gammaproteobacteria</taxon>
        <taxon>Alteromonadales</taxon>
        <taxon>Alteromonadaceae</taxon>
        <taxon>Saliniradius</taxon>
    </lineage>
</organism>